<dbReference type="KEGG" id="sfc:Spiaf_0049"/>
<dbReference type="AlphaFoldDB" id="H9UF65"/>
<dbReference type="Gene3D" id="3.40.50.2000">
    <property type="entry name" value="Glycogen Phosphorylase B"/>
    <property type="match status" value="2"/>
</dbReference>
<dbReference type="PANTHER" id="PTHR12526:SF630">
    <property type="entry name" value="GLYCOSYLTRANSFERASE"/>
    <property type="match status" value="1"/>
</dbReference>
<dbReference type="HOGENOM" id="CLU_009583_0_0_12"/>
<evidence type="ECO:0000259" key="1">
    <source>
        <dbReference type="Pfam" id="PF00534"/>
    </source>
</evidence>
<dbReference type="STRING" id="889378.Spiaf_0049"/>
<dbReference type="InterPro" id="IPR001296">
    <property type="entry name" value="Glyco_trans_1"/>
</dbReference>
<dbReference type="Proteomes" id="UP000007383">
    <property type="component" value="Chromosome"/>
</dbReference>
<dbReference type="RefSeq" id="WP_014454156.1">
    <property type="nucleotide sequence ID" value="NC_017098.1"/>
</dbReference>
<feature type="domain" description="Glycosyl transferase family 1" evidence="1">
    <location>
        <begin position="210"/>
        <end position="371"/>
    </location>
</feature>
<reference evidence="3" key="1">
    <citation type="journal article" date="2013" name="Stand. Genomic Sci.">
        <title>Complete genome sequence of the halophilic bacterium Spirochaeta africana type strain (Z-7692(T)) from the alkaline Lake Magadi in the East African Rift.</title>
        <authorList>
            <person name="Liolos K."/>
            <person name="Abt B."/>
            <person name="Scheuner C."/>
            <person name="Teshima H."/>
            <person name="Held B."/>
            <person name="Lapidus A."/>
            <person name="Nolan M."/>
            <person name="Lucas S."/>
            <person name="Deshpande S."/>
            <person name="Cheng J.F."/>
            <person name="Tapia R."/>
            <person name="Goodwin L.A."/>
            <person name="Pitluck S."/>
            <person name="Pagani I."/>
            <person name="Ivanova N."/>
            <person name="Mavromatis K."/>
            <person name="Mikhailova N."/>
            <person name="Huntemann M."/>
            <person name="Pati A."/>
            <person name="Chen A."/>
            <person name="Palaniappan K."/>
            <person name="Land M."/>
            <person name="Rohde M."/>
            <person name="Tindall B.J."/>
            <person name="Detter J.C."/>
            <person name="Goker M."/>
            <person name="Bristow J."/>
            <person name="Eisen J.A."/>
            <person name="Markowitz V."/>
            <person name="Hugenholtz P."/>
            <person name="Woyke T."/>
            <person name="Klenk H.P."/>
            <person name="Kyrpides N.C."/>
        </authorList>
    </citation>
    <scope>NUCLEOTIDE SEQUENCE</scope>
    <source>
        <strain evidence="3">ATCC 700263 / DSM 8902 / Z-7692</strain>
    </source>
</reference>
<evidence type="ECO:0000313" key="3">
    <source>
        <dbReference type="Proteomes" id="UP000007383"/>
    </source>
</evidence>
<dbReference type="CDD" id="cd03801">
    <property type="entry name" value="GT4_PimA-like"/>
    <property type="match status" value="1"/>
</dbReference>
<dbReference type="Pfam" id="PF00534">
    <property type="entry name" value="Glycos_transf_1"/>
    <property type="match status" value="1"/>
</dbReference>
<accession>H9UF65</accession>
<dbReference type="PANTHER" id="PTHR12526">
    <property type="entry name" value="GLYCOSYLTRANSFERASE"/>
    <property type="match status" value="1"/>
</dbReference>
<sequence>MNILFFSTKSSYSSRKVGGAEMSMRLMAETFAQSGCDVAYVTTSESRILRWDERQVNGVRVLFMPSFRNGCLSFLPLWITSKLDMLFRRLYSVRQHVQLDDVQAIYCFYQLRPLMWFLKNRTRYGYRVIMRMAGLDWLEEIAKKPWKKPLYQRSFNSVDSINYTSHGLYLLSQEKAQEISFELQPSDSFVQDIGIRLEAQEVHTQSEFLAGKLRVVVATRFSDYQKRQDILVYAVKALKDTGQISTKNFSMLLIGSGVNRTAIQQLIYDLDVQELCTIQGFMPQYELWQVLQAADVLCHPCEYEGLAKIVAESMVIGLPVIASKVPPFTDIIEQGENGYLCNNDPTSWSAALAYLMDNPESRRKVSAQARSYALEHYNPEVNARKYLREFSRVCEQT</sequence>
<dbReference type="PATRIC" id="fig|889378.3.peg.52"/>
<keyword evidence="3" id="KW-1185">Reference proteome</keyword>
<organism evidence="2 3">
    <name type="scientific">Spirochaeta africana (strain ATCC 700263 / DSM 8902 / Z-7692)</name>
    <dbReference type="NCBI Taxonomy" id="889378"/>
    <lineage>
        <taxon>Bacteria</taxon>
        <taxon>Pseudomonadati</taxon>
        <taxon>Spirochaetota</taxon>
        <taxon>Spirochaetia</taxon>
        <taxon>Spirochaetales</taxon>
        <taxon>Spirochaetaceae</taxon>
        <taxon>Spirochaeta</taxon>
    </lineage>
</organism>
<gene>
    <name evidence="2" type="ordered locus">Spiaf_0049</name>
</gene>
<dbReference type="EMBL" id="CP003282">
    <property type="protein sequence ID" value="AFG36158.1"/>
    <property type="molecule type" value="Genomic_DNA"/>
</dbReference>
<evidence type="ECO:0000313" key="2">
    <source>
        <dbReference type="EMBL" id="AFG36158.1"/>
    </source>
</evidence>
<dbReference type="SUPFAM" id="SSF53756">
    <property type="entry name" value="UDP-Glycosyltransferase/glycogen phosphorylase"/>
    <property type="match status" value="1"/>
</dbReference>
<dbReference type="eggNOG" id="COG0438">
    <property type="taxonomic scope" value="Bacteria"/>
</dbReference>
<keyword evidence="2" id="KW-0808">Transferase</keyword>
<name>H9UF65_SPIAZ</name>
<protein>
    <submittedName>
        <fullName evidence="2">Glycosyltransferase</fullName>
    </submittedName>
</protein>
<dbReference type="GO" id="GO:0016757">
    <property type="term" value="F:glycosyltransferase activity"/>
    <property type="evidence" value="ECO:0007669"/>
    <property type="project" value="InterPro"/>
</dbReference>
<proteinExistence type="predicted"/>